<feature type="non-terminal residue" evidence="3">
    <location>
        <position position="584"/>
    </location>
</feature>
<comment type="caution">
    <text evidence="3">The sequence shown here is derived from an EMBL/GenBank/DDBJ whole genome shotgun (WGS) entry which is preliminary data.</text>
</comment>
<reference evidence="3" key="1">
    <citation type="journal article" date="2020" name="mSystems">
        <title>Genome- and Community-Level Interaction Insights into Carbon Utilization and Element Cycling Functions of Hydrothermarchaeota in Hydrothermal Sediment.</title>
        <authorList>
            <person name="Zhou Z."/>
            <person name="Liu Y."/>
            <person name="Xu W."/>
            <person name="Pan J."/>
            <person name="Luo Z.H."/>
            <person name="Li M."/>
        </authorList>
    </citation>
    <scope>NUCLEOTIDE SEQUENCE [LARGE SCALE GENOMIC DNA]</scope>
    <source>
        <strain evidence="3">HyVt-85</strain>
    </source>
</reference>
<gene>
    <name evidence="3" type="ORF">ENL31_00175</name>
</gene>
<dbReference type="InterPro" id="IPR045079">
    <property type="entry name" value="Oxoprolinase-like"/>
</dbReference>
<dbReference type="AlphaFoldDB" id="A0A7J3TAD6"/>
<proteinExistence type="predicted"/>
<dbReference type="Pfam" id="PF01968">
    <property type="entry name" value="Hydantoinase_A"/>
    <property type="match status" value="1"/>
</dbReference>
<dbReference type="PANTHER" id="PTHR11365:SF23">
    <property type="entry name" value="HYPOTHETICAL 5-OXOPROLINASE (EUROFUNG)-RELATED"/>
    <property type="match status" value="1"/>
</dbReference>
<evidence type="ECO:0000313" key="3">
    <source>
        <dbReference type="EMBL" id="HHE75528.1"/>
    </source>
</evidence>
<dbReference type="InterPro" id="IPR008040">
    <property type="entry name" value="Hydant_A_N"/>
</dbReference>
<dbReference type="GO" id="GO:0006749">
    <property type="term" value="P:glutathione metabolic process"/>
    <property type="evidence" value="ECO:0007669"/>
    <property type="project" value="TreeGrafter"/>
</dbReference>
<evidence type="ECO:0000259" key="1">
    <source>
        <dbReference type="Pfam" id="PF01968"/>
    </source>
</evidence>
<organism evidence="3">
    <name type="scientific">Candidatus Aciduliprofundum boonei</name>
    <dbReference type="NCBI Taxonomy" id="379547"/>
    <lineage>
        <taxon>Archaea</taxon>
        <taxon>Methanobacteriati</taxon>
        <taxon>Thermoplasmatota</taxon>
        <taxon>DHVE2 group</taxon>
        <taxon>Candidatus Aciduliprofundum</taxon>
    </lineage>
</organism>
<protein>
    <submittedName>
        <fullName evidence="3">Hydantoinase/oxoprolinase family protein</fullName>
    </submittedName>
</protein>
<evidence type="ECO:0000259" key="2">
    <source>
        <dbReference type="Pfam" id="PF05378"/>
    </source>
</evidence>
<dbReference type="Proteomes" id="UP000886130">
    <property type="component" value="Unassembled WGS sequence"/>
</dbReference>
<dbReference type="GO" id="GO:0005829">
    <property type="term" value="C:cytosol"/>
    <property type="evidence" value="ECO:0007669"/>
    <property type="project" value="TreeGrafter"/>
</dbReference>
<dbReference type="GO" id="GO:0017168">
    <property type="term" value="F:5-oxoprolinase (ATP-hydrolyzing) activity"/>
    <property type="evidence" value="ECO:0007669"/>
    <property type="project" value="TreeGrafter"/>
</dbReference>
<dbReference type="EMBL" id="DRTM01000013">
    <property type="protein sequence ID" value="HHE75528.1"/>
    <property type="molecule type" value="Genomic_DNA"/>
</dbReference>
<dbReference type="PANTHER" id="PTHR11365">
    <property type="entry name" value="5-OXOPROLINASE RELATED"/>
    <property type="match status" value="1"/>
</dbReference>
<accession>A0A7J3TAD6</accession>
<feature type="non-terminal residue" evidence="3">
    <location>
        <position position="1"/>
    </location>
</feature>
<dbReference type="Pfam" id="PF05378">
    <property type="entry name" value="Hydant_A_N"/>
    <property type="match status" value="1"/>
</dbReference>
<dbReference type="InterPro" id="IPR002821">
    <property type="entry name" value="Hydantoinase_A"/>
</dbReference>
<feature type="domain" description="Hydantoinase A/oxoprolinase" evidence="1">
    <location>
        <begin position="220"/>
        <end position="494"/>
    </location>
</feature>
<sequence>MEEYVLILSHNSSYKLESGFSYFELEEKERINRKDIILTRVIVSTDIGGTFTDYIILDSGNLRAFKRLTTRDVAEGIKKEIKTAEEFHHGSTVGINALLERKGVDVVLITTKGFGTLYKIGRQNRKEIYSLIPQREHLPVKDVIEVSERISAKGEVIEELNEEELKRKLENRKFTAAAIVFLNSYVNEKNEMLAKKIVEKCVPYVFTSHEVRREIREYERLATTAVESYIYPIVKKYLEKLKDISSNFFVMQSNGGKIMPRYLRGINTLMSGPAGGVAASEYFGRLLGEENLITYDMGGTSADVGIIVDGKPLYSSTTYVDDIPIKVTSIDIISIGAGGGSIAWIDEGLSLKVGPISAGSKPGPACYALGGEDFTVTDANLLLGILGKEISGIRLNKAFAENAAQKLGEKIDLSVEEVAEGVIRIVNNNMAMAIKRISLERGYDPRNFALISFGGAGPMHACALAEETGISKIIVPPMAGAFSSLGILLSPIRYDWKMTILKNIEEATELLPQLIKNFRKRVESVLKSYELRVMLDMRYRGQGHELAVPLSENLRISFERLHREIFGFTMEEEIEIVNVNFIAT</sequence>
<feature type="domain" description="Hydantoinase/oxoprolinase N-terminal" evidence="2">
    <location>
        <begin position="45"/>
        <end position="200"/>
    </location>
</feature>
<name>A0A7J3TAD6_9ARCH</name>